<dbReference type="PANTHER" id="PTHR33488">
    <property type="entry name" value="ZGC:162509"/>
    <property type="match status" value="1"/>
</dbReference>
<evidence type="ECO:0000256" key="1">
    <source>
        <dbReference type="SAM" id="MobiDB-lite"/>
    </source>
</evidence>
<feature type="region of interest" description="Disordered" evidence="1">
    <location>
        <begin position="297"/>
        <end position="334"/>
    </location>
</feature>
<gene>
    <name evidence="2" type="ORF">BU24DRAFT_428135</name>
</gene>
<dbReference type="OrthoDB" id="5396941at2759"/>
<proteinExistence type="predicted"/>
<keyword evidence="3" id="KW-1185">Reference proteome</keyword>
<feature type="compositionally biased region" description="Basic and acidic residues" evidence="1">
    <location>
        <begin position="312"/>
        <end position="331"/>
    </location>
</feature>
<evidence type="ECO:0000313" key="2">
    <source>
        <dbReference type="EMBL" id="KAF2010100.1"/>
    </source>
</evidence>
<organism evidence="2 3">
    <name type="scientific">Aaosphaeria arxii CBS 175.79</name>
    <dbReference type="NCBI Taxonomy" id="1450172"/>
    <lineage>
        <taxon>Eukaryota</taxon>
        <taxon>Fungi</taxon>
        <taxon>Dikarya</taxon>
        <taxon>Ascomycota</taxon>
        <taxon>Pezizomycotina</taxon>
        <taxon>Dothideomycetes</taxon>
        <taxon>Pleosporomycetidae</taxon>
        <taxon>Pleosporales</taxon>
        <taxon>Pleosporales incertae sedis</taxon>
        <taxon>Aaosphaeria</taxon>
    </lineage>
</organism>
<protein>
    <submittedName>
        <fullName evidence="2">Uncharacterized protein</fullName>
    </submittedName>
</protein>
<dbReference type="RefSeq" id="XP_033378439.1">
    <property type="nucleotide sequence ID" value="XM_033529402.1"/>
</dbReference>
<dbReference type="EMBL" id="ML978077">
    <property type="protein sequence ID" value="KAF2010100.1"/>
    <property type="molecule type" value="Genomic_DNA"/>
</dbReference>
<accession>A0A6A5XB08</accession>
<evidence type="ECO:0000313" key="3">
    <source>
        <dbReference type="Proteomes" id="UP000799778"/>
    </source>
</evidence>
<sequence length="822" mass="89371">MSQELTATHKQALTVLAREEEKRALSARQVIADMASSEFFRQNWDELLLAAPNCLELLGNINAISSTKLASTTPLKAPKGGFEHLKDYGNLKGGLSQLTNQGNVAFTDARIQMDKIHGLAGSIPGEMRTIVGALADPDVPMSVVLISLDTMKETATECYQSASTIQKSMRKWSDVCMELDDACSAESSSTEVKAQKAALNLQLAQDESDFRKEQETAVKTELDKMNTHLNDAKTNYQKAIDAMPTGMDLVGQQVLMSLGEAASGAITIGATAAATYVNPVGGVTSGVKTLTDEVRKFNHESSGPKPPPSDPKSTDKSTDSSEKGPDPEKASAKKSAILAKLTTTFIRRAKPKGEKTEEPAKDAEKETYYDLSGKFYADDSALIIAPAVKTATDELKAIIVGSPEGIRWDSVLPPKDETQGKISEVARLSHTLDRLLKDMKPKKGGLASQLMNAIVTEAIGVADELEKEAENAKDLSGWVKPDRKSQFFTDLDTRITRCASTALALDTVTKSTPGGVGAGNASLMAPSQTPEEKIASMNSKAAVAEQAVKSATTKLLSTQQTYAATLETYQKQTEQVLLVQDNLLRARQQVTALTSDKLTLETVRKVLIECISYLTDLKDRIGKLVIFFSGLTNLIDVCIKSQVQPFQKHLDSYAKNNQDKALMYGDFYRDLIFQLALKIAANFSLYRDVASMYMEVDRKCIQEGIILVGKLHIANGNDKVDDDDYFRENKKKLSEFVTQAEKNVKDIVQAKQKEIISGLQNRINEIGSSIAKFPTEFQPSAKAIEAVKDGAAITQSLTETEAAAPSAISTNIAKKPRKTVAW</sequence>
<dbReference type="GeneID" id="54286799"/>
<dbReference type="Proteomes" id="UP000799778">
    <property type="component" value="Unassembled WGS sequence"/>
</dbReference>
<name>A0A6A5XB08_9PLEO</name>
<dbReference type="AlphaFoldDB" id="A0A6A5XB08"/>
<reference evidence="2" key="1">
    <citation type="journal article" date="2020" name="Stud. Mycol.">
        <title>101 Dothideomycetes genomes: a test case for predicting lifestyles and emergence of pathogens.</title>
        <authorList>
            <person name="Haridas S."/>
            <person name="Albert R."/>
            <person name="Binder M."/>
            <person name="Bloem J."/>
            <person name="Labutti K."/>
            <person name="Salamov A."/>
            <person name="Andreopoulos B."/>
            <person name="Baker S."/>
            <person name="Barry K."/>
            <person name="Bills G."/>
            <person name="Bluhm B."/>
            <person name="Cannon C."/>
            <person name="Castanera R."/>
            <person name="Culley D."/>
            <person name="Daum C."/>
            <person name="Ezra D."/>
            <person name="Gonzalez J."/>
            <person name="Henrissat B."/>
            <person name="Kuo A."/>
            <person name="Liang C."/>
            <person name="Lipzen A."/>
            <person name="Lutzoni F."/>
            <person name="Magnuson J."/>
            <person name="Mondo S."/>
            <person name="Nolan M."/>
            <person name="Ohm R."/>
            <person name="Pangilinan J."/>
            <person name="Park H.-J."/>
            <person name="Ramirez L."/>
            <person name="Alfaro M."/>
            <person name="Sun H."/>
            <person name="Tritt A."/>
            <person name="Yoshinaga Y."/>
            <person name="Zwiers L.-H."/>
            <person name="Turgeon B."/>
            <person name="Goodwin S."/>
            <person name="Spatafora J."/>
            <person name="Crous P."/>
            <person name="Grigoriev I."/>
        </authorList>
    </citation>
    <scope>NUCLEOTIDE SEQUENCE</scope>
    <source>
        <strain evidence="2">CBS 175.79</strain>
    </source>
</reference>
<dbReference type="PANTHER" id="PTHR33488:SF2">
    <property type="entry name" value="EARLY ENDOSOME ANTIGEN 1-LIKE"/>
    <property type="match status" value="1"/>
</dbReference>